<protein>
    <recommendedName>
        <fullName evidence="3">Transcription factor</fullName>
    </recommendedName>
</protein>
<dbReference type="InterPro" id="IPR011660">
    <property type="entry name" value="VapB-like"/>
</dbReference>
<dbReference type="RefSeq" id="WP_066173266.1">
    <property type="nucleotide sequence ID" value="NZ_LQZT01000001.1"/>
</dbReference>
<dbReference type="Pfam" id="PF07704">
    <property type="entry name" value="PSK_trans_fac"/>
    <property type="match status" value="1"/>
</dbReference>
<evidence type="ECO:0000313" key="2">
    <source>
        <dbReference type="Proteomes" id="UP000094795"/>
    </source>
</evidence>
<sequence>MALIIKDKTVDALAERYQVAIKAKTKTEAVRKALERALGDPHAKDDYVERGIAWSKAFNARTKNAAIDYDEKAFIDRLYEDD</sequence>
<dbReference type="Proteomes" id="UP000094795">
    <property type="component" value="Unassembled WGS sequence"/>
</dbReference>
<evidence type="ECO:0008006" key="3">
    <source>
        <dbReference type="Google" id="ProtNLM"/>
    </source>
</evidence>
<reference evidence="1 2" key="1">
    <citation type="submission" date="2015-12" db="EMBL/GenBank/DDBJ databases">
        <authorList>
            <person name="Shamseldin A."/>
            <person name="Moawad H."/>
            <person name="Abd El-Rahim W.M."/>
            <person name="Sadowsky M.J."/>
        </authorList>
    </citation>
    <scope>NUCLEOTIDE SEQUENCE [LARGE SCALE GENOMIC DNA]</scope>
    <source>
        <strain evidence="1 2">JC234</strain>
    </source>
</reference>
<dbReference type="AlphaFoldDB" id="A0A1C1Z084"/>
<dbReference type="OrthoDB" id="8301496at2"/>
<dbReference type="STRING" id="1480615.AWJ14_08690"/>
<accession>A0A1C1Z084</accession>
<proteinExistence type="predicted"/>
<name>A0A1C1Z084_9HYPH</name>
<gene>
    <name evidence="1" type="ORF">AWJ14_08690</name>
</gene>
<keyword evidence="2" id="KW-1185">Reference proteome</keyword>
<evidence type="ECO:0000313" key="1">
    <source>
        <dbReference type="EMBL" id="OCW59135.1"/>
    </source>
</evidence>
<organism evidence="1 2">
    <name type="scientific">Hoeflea olei</name>
    <dbReference type="NCBI Taxonomy" id="1480615"/>
    <lineage>
        <taxon>Bacteria</taxon>
        <taxon>Pseudomonadati</taxon>
        <taxon>Pseudomonadota</taxon>
        <taxon>Alphaproteobacteria</taxon>
        <taxon>Hyphomicrobiales</taxon>
        <taxon>Rhizobiaceae</taxon>
        <taxon>Hoeflea</taxon>
    </lineage>
</organism>
<dbReference type="EMBL" id="LQZT01000001">
    <property type="protein sequence ID" value="OCW59135.1"/>
    <property type="molecule type" value="Genomic_DNA"/>
</dbReference>
<comment type="caution">
    <text evidence="1">The sequence shown here is derived from an EMBL/GenBank/DDBJ whole genome shotgun (WGS) entry which is preliminary data.</text>
</comment>